<feature type="transmembrane region" description="Helical" evidence="6">
    <location>
        <begin position="52"/>
        <end position="72"/>
    </location>
</feature>
<feature type="transmembrane region" description="Helical" evidence="6">
    <location>
        <begin position="12"/>
        <end position="32"/>
    </location>
</feature>
<evidence type="ECO:0000256" key="5">
    <source>
        <dbReference type="SAM" id="MobiDB-lite"/>
    </source>
</evidence>
<protein>
    <submittedName>
        <fullName evidence="7">MFS transporter</fullName>
    </submittedName>
</protein>
<dbReference type="EMBL" id="JAQQWM010000009">
    <property type="protein sequence ID" value="KAK8046965.1"/>
    <property type="molecule type" value="Genomic_DNA"/>
</dbReference>
<evidence type="ECO:0000256" key="6">
    <source>
        <dbReference type="SAM" id="Phobius"/>
    </source>
</evidence>
<evidence type="ECO:0000313" key="8">
    <source>
        <dbReference type="Proteomes" id="UP001446871"/>
    </source>
</evidence>
<dbReference type="PANTHER" id="PTHR23501">
    <property type="entry name" value="MAJOR FACILITATOR SUPERFAMILY"/>
    <property type="match status" value="1"/>
</dbReference>
<feature type="transmembrane region" description="Helical" evidence="6">
    <location>
        <begin position="92"/>
        <end position="111"/>
    </location>
</feature>
<comment type="caution">
    <text evidence="7">The sequence shown here is derived from an EMBL/GenBank/DDBJ whole genome shotgun (WGS) entry which is preliminary data.</text>
</comment>
<organism evidence="7 8">
    <name type="scientific">Apiospora saccharicola</name>
    <dbReference type="NCBI Taxonomy" id="335842"/>
    <lineage>
        <taxon>Eukaryota</taxon>
        <taxon>Fungi</taxon>
        <taxon>Dikarya</taxon>
        <taxon>Ascomycota</taxon>
        <taxon>Pezizomycotina</taxon>
        <taxon>Sordariomycetes</taxon>
        <taxon>Xylariomycetidae</taxon>
        <taxon>Amphisphaeriales</taxon>
        <taxon>Apiosporaceae</taxon>
        <taxon>Apiospora</taxon>
    </lineage>
</organism>
<comment type="subcellular location">
    <subcellularLocation>
        <location evidence="1">Membrane</location>
        <topology evidence="1">Multi-pass membrane protein</topology>
    </subcellularLocation>
</comment>
<sequence length="353" mass="39015">MQWGGTKYPWNSGTVIGLFVGGGVLFIIFVAWEWYVGETALIPGVIMGRRQVAVACLFAFLQLGSLAVMSYYLPLCFQAVQGVSPLNSGVRVLPSVLPQILALGIVGTLANRMAYYNPWFFVGSAMMCTAAGLYTTFKAFHTSMGQWVGFQVLQGLGVDLTMQVPTLVLQQDPEKSPLMSIGVSMGLFSQYFGASVEQVIAGSIFNTYLKKRLRDISLGDCQIGFLLTSGTAHVRQTAEQNFPDLIDPILEAYNYAFARVYVSFPRPPWRPFCYSVLIGTFVTHCIFTNDSCPRQFVPVVACSIAFAVAMGLEWRRIVLDKVTGVNDATVDQQLPGNDEKSQRQQDERQMLQE</sequence>
<keyword evidence="8" id="KW-1185">Reference proteome</keyword>
<feature type="compositionally biased region" description="Basic and acidic residues" evidence="5">
    <location>
        <begin position="337"/>
        <end position="353"/>
    </location>
</feature>
<keyword evidence="4 6" id="KW-0472">Membrane</keyword>
<keyword evidence="2 6" id="KW-0812">Transmembrane</keyword>
<feature type="transmembrane region" description="Helical" evidence="6">
    <location>
        <begin position="118"/>
        <end position="137"/>
    </location>
</feature>
<keyword evidence="3 6" id="KW-1133">Transmembrane helix</keyword>
<evidence type="ECO:0000256" key="1">
    <source>
        <dbReference type="ARBA" id="ARBA00004141"/>
    </source>
</evidence>
<dbReference type="Proteomes" id="UP001446871">
    <property type="component" value="Unassembled WGS sequence"/>
</dbReference>
<evidence type="ECO:0000256" key="3">
    <source>
        <dbReference type="ARBA" id="ARBA00022989"/>
    </source>
</evidence>
<dbReference type="Gene3D" id="1.20.1250.20">
    <property type="entry name" value="MFS general substrate transporter like domains"/>
    <property type="match status" value="1"/>
</dbReference>
<evidence type="ECO:0000313" key="7">
    <source>
        <dbReference type="EMBL" id="KAK8046965.1"/>
    </source>
</evidence>
<reference evidence="7 8" key="1">
    <citation type="submission" date="2023-01" db="EMBL/GenBank/DDBJ databases">
        <title>Analysis of 21 Apiospora genomes using comparative genomics revels a genus with tremendous synthesis potential of carbohydrate active enzymes and secondary metabolites.</title>
        <authorList>
            <person name="Sorensen T."/>
        </authorList>
    </citation>
    <scope>NUCLEOTIDE SEQUENCE [LARGE SCALE GENOMIC DNA]</scope>
    <source>
        <strain evidence="7 8">CBS 83171</strain>
    </source>
</reference>
<proteinExistence type="predicted"/>
<accession>A0ABR1TJZ3</accession>
<name>A0ABR1TJZ3_9PEZI</name>
<evidence type="ECO:0000256" key="4">
    <source>
        <dbReference type="ARBA" id="ARBA00023136"/>
    </source>
</evidence>
<evidence type="ECO:0000256" key="2">
    <source>
        <dbReference type="ARBA" id="ARBA00022692"/>
    </source>
</evidence>
<feature type="region of interest" description="Disordered" evidence="5">
    <location>
        <begin position="330"/>
        <end position="353"/>
    </location>
</feature>
<dbReference type="InterPro" id="IPR036259">
    <property type="entry name" value="MFS_trans_sf"/>
</dbReference>
<dbReference type="PANTHER" id="PTHR23501:SF198">
    <property type="entry name" value="AZOLE RESISTANCE PROTEIN 1-RELATED"/>
    <property type="match status" value="1"/>
</dbReference>
<gene>
    <name evidence="7" type="ORF">PG996_015029</name>
</gene>
<dbReference type="SUPFAM" id="SSF103473">
    <property type="entry name" value="MFS general substrate transporter"/>
    <property type="match status" value="1"/>
</dbReference>